<evidence type="ECO:0000256" key="2">
    <source>
        <dbReference type="SAM" id="MobiDB-lite"/>
    </source>
</evidence>
<evidence type="ECO:0000256" key="1">
    <source>
        <dbReference type="SAM" id="Coils"/>
    </source>
</evidence>
<dbReference type="InterPro" id="IPR012337">
    <property type="entry name" value="RNaseH-like_sf"/>
</dbReference>
<dbReference type="SUPFAM" id="SSF46689">
    <property type="entry name" value="Homeodomain-like"/>
    <property type="match status" value="1"/>
</dbReference>
<dbReference type="EMBL" id="JAUHGV010000006">
    <property type="protein sequence ID" value="MDN4012265.1"/>
    <property type="molecule type" value="Genomic_DNA"/>
</dbReference>
<organism evidence="4 5">
    <name type="scientific">Chryseobacterium gambrini</name>
    <dbReference type="NCBI Taxonomy" id="373672"/>
    <lineage>
        <taxon>Bacteria</taxon>
        <taxon>Pseudomonadati</taxon>
        <taxon>Bacteroidota</taxon>
        <taxon>Flavobacteriia</taxon>
        <taxon>Flavobacteriales</taxon>
        <taxon>Weeksellaceae</taxon>
        <taxon>Chryseobacterium group</taxon>
        <taxon>Chryseobacterium</taxon>
    </lineage>
</organism>
<protein>
    <submittedName>
        <fullName evidence="4">IS3 family transposase</fullName>
    </submittedName>
</protein>
<dbReference type="InterPro" id="IPR025948">
    <property type="entry name" value="HTH-like_dom"/>
</dbReference>
<dbReference type="Pfam" id="PF13276">
    <property type="entry name" value="HTH_21"/>
    <property type="match status" value="1"/>
</dbReference>
<sequence length="386" mass="45979">MRTSKFTDSQILAILKEYESGQTAKELSRKYGFHYQTLHDWKKKFGGITSTKELQKIKELESENNRLKKMFANLSLEHEALKDVLFKKVVKPATKREVVNYLVSEYPINIRQACKSLNLERSSYYYQPQRKEDTELIGWLNELSEKHPSYGFKKIFHSLRNQGFSCNHKKVYRIYKKLGLNLLRKRKRRLASRERKNLEVPRNYNEVWSIDFMSDALFNSRRFRTLNIIDDYNRESIWIEIGLSIGAIHMTDLLEWIVKERGKPKAIRTDNGPEFTSSVFTNWCHRHRIEIRYIQPGKPTQNAFIERFNRSYRTEVLDARIFNNLVEVREITTEWVEHYNNKRPHESLQNLSPMQYLLKKENSSKQNSISEFSPFQQNHSTPTSPQ</sequence>
<comment type="caution">
    <text evidence="4">The sequence shown here is derived from an EMBL/GenBank/DDBJ whole genome shotgun (WGS) entry which is preliminary data.</text>
</comment>
<dbReference type="InterPro" id="IPR002514">
    <property type="entry name" value="Transposase_8"/>
</dbReference>
<keyword evidence="1" id="KW-0175">Coiled coil</keyword>
<proteinExistence type="predicted"/>
<dbReference type="SUPFAM" id="SSF53098">
    <property type="entry name" value="Ribonuclease H-like"/>
    <property type="match status" value="1"/>
</dbReference>
<dbReference type="Proteomes" id="UP001225933">
    <property type="component" value="Unassembled WGS sequence"/>
</dbReference>
<evidence type="ECO:0000313" key="4">
    <source>
        <dbReference type="EMBL" id="MDN4012265.1"/>
    </source>
</evidence>
<feature type="compositionally biased region" description="Polar residues" evidence="2">
    <location>
        <begin position="364"/>
        <end position="386"/>
    </location>
</feature>
<evidence type="ECO:0000259" key="3">
    <source>
        <dbReference type="PROSITE" id="PS50994"/>
    </source>
</evidence>
<feature type="domain" description="Integrase catalytic" evidence="3">
    <location>
        <begin position="197"/>
        <end position="361"/>
    </location>
</feature>
<dbReference type="InterPro" id="IPR009057">
    <property type="entry name" value="Homeodomain-like_sf"/>
</dbReference>
<dbReference type="Pfam" id="PF13683">
    <property type="entry name" value="rve_3"/>
    <property type="match status" value="1"/>
</dbReference>
<dbReference type="InterPro" id="IPR036397">
    <property type="entry name" value="RNaseH_sf"/>
</dbReference>
<dbReference type="NCBIfam" id="NF033516">
    <property type="entry name" value="transpos_IS3"/>
    <property type="match status" value="1"/>
</dbReference>
<dbReference type="GO" id="GO:0006313">
    <property type="term" value="P:DNA transposition"/>
    <property type="evidence" value="ECO:0007669"/>
    <property type="project" value="InterPro"/>
</dbReference>
<evidence type="ECO:0000313" key="5">
    <source>
        <dbReference type="Proteomes" id="UP001225933"/>
    </source>
</evidence>
<dbReference type="InterPro" id="IPR001584">
    <property type="entry name" value="Integrase_cat-core"/>
</dbReference>
<accession>A0AAJ1R399</accession>
<dbReference type="PANTHER" id="PTHR47515">
    <property type="entry name" value="LOW CALCIUM RESPONSE LOCUS PROTEIN T"/>
    <property type="match status" value="1"/>
</dbReference>
<dbReference type="Pfam" id="PF01527">
    <property type="entry name" value="HTH_Tnp_1"/>
    <property type="match status" value="1"/>
</dbReference>
<dbReference type="GO" id="GO:0004803">
    <property type="term" value="F:transposase activity"/>
    <property type="evidence" value="ECO:0007669"/>
    <property type="project" value="InterPro"/>
</dbReference>
<feature type="region of interest" description="Disordered" evidence="2">
    <location>
        <begin position="360"/>
        <end position="386"/>
    </location>
</feature>
<feature type="coiled-coil region" evidence="1">
    <location>
        <begin position="50"/>
        <end position="77"/>
    </location>
</feature>
<dbReference type="AlphaFoldDB" id="A0AAJ1R399"/>
<dbReference type="PANTHER" id="PTHR47515:SF2">
    <property type="entry name" value="INTEGRASE CORE DOMAIN PROTEIN"/>
    <property type="match status" value="1"/>
</dbReference>
<dbReference type="PROSITE" id="PS50994">
    <property type="entry name" value="INTEGRASE"/>
    <property type="match status" value="1"/>
</dbReference>
<dbReference type="GO" id="GO:0003677">
    <property type="term" value="F:DNA binding"/>
    <property type="evidence" value="ECO:0007669"/>
    <property type="project" value="InterPro"/>
</dbReference>
<gene>
    <name evidence="4" type="ORF">QX233_07340</name>
</gene>
<name>A0AAJ1R399_9FLAO</name>
<dbReference type="GO" id="GO:0015074">
    <property type="term" value="P:DNA integration"/>
    <property type="evidence" value="ECO:0007669"/>
    <property type="project" value="InterPro"/>
</dbReference>
<dbReference type="Gene3D" id="3.30.420.10">
    <property type="entry name" value="Ribonuclease H-like superfamily/Ribonuclease H"/>
    <property type="match status" value="1"/>
</dbReference>
<reference evidence="4" key="1">
    <citation type="submission" date="2023-06" db="EMBL/GenBank/DDBJ databases">
        <title>Two Chryseobacterium gambrini strains from China.</title>
        <authorList>
            <person name="Zeng J."/>
            <person name="Wu Y."/>
        </authorList>
    </citation>
    <scope>NUCLEOTIDE SEQUENCE</scope>
    <source>
        <strain evidence="4">SQ219</strain>
    </source>
</reference>
<dbReference type="InterPro" id="IPR048020">
    <property type="entry name" value="Transpos_IS3"/>
</dbReference>